<keyword evidence="1" id="KW-0472">Membrane</keyword>
<evidence type="ECO:0000313" key="3">
    <source>
        <dbReference type="Proteomes" id="UP001237105"/>
    </source>
</evidence>
<evidence type="ECO:0000313" key="2">
    <source>
        <dbReference type="EMBL" id="MDI3421198.1"/>
    </source>
</evidence>
<feature type="transmembrane region" description="Helical" evidence="1">
    <location>
        <begin position="25"/>
        <end position="49"/>
    </location>
</feature>
<dbReference type="Proteomes" id="UP001237105">
    <property type="component" value="Unassembled WGS sequence"/>
</dbReference>
<dbReference type="EMBL" id="JASCIS010000022">
    <property type="protein sequence ID" value="MDI3421198.1"/>
    <property type="molecule type" value="Genomic_DNA"/>
</dbReference>
<organism evidence="2 3">
    <name type="scientific">Streptomyces luteolus</name>
    <dbReference type="NCBI Taxonomy" id="3043615"/>
    <lineage>
        <taxon>Bacteria</taxon>
        <taxon>Bacillati</taxon>
        <taxon>Actinomycetota</taxon>
        <taxon>Actinomycetes</taxon>
        <taxon>Kitasatosporales</taxon>
        <taxon>Streptomycetaceae</taxon>
        <taxon>Streptomyces</taxon>
    </lineage>
</organism>
<dbReference type="RefSeq" id="WP_282537060.1">
    <property type="nucleotide sequence ID" value="NZ_JASCIS010000022.1"/>
</dbReference>
<evidence type="ECO:0000256" key="1">
    <source>
        <dbReference type="SAM" id="Phobius"/>
    </source>
</evidence>
<sequence length="120" mass="12468">MSNSQPRSAAPAVGPDAAADTRIGLAWVGPLLSTAVTLPLALFAHFLVVLGASGVEDQSGSPASLPIGIFRYGLLVPFCLLWIAWALVRHPGLSNRRTLCSFSAPLSVLLLAVAVLSFMG</sequence>
<evidence type="ECO:0008006" key="4">
    <source>
        <dbReference type="Google" id="ProtNLM"/>
    </source>
</evidence>
<comment type="caution">
    <text evidence="2">The sequence shown here is derived from an EMBL/GenBank/DDBJ whole genome shotgun (WGS) entry which is preliminary data.</text>
</comment>
<keyword evidence="1" id="KW-1133">Transmembrane helix</keyword>
<feature type="transmembrane region" description="Helical" evidence="1">
    <location>
        <begin position="69"/>
        <end position="87"/>
    </location>
</feature>
<accession>A0ABT6T015</accession>
<name>A0ABT6T015_9ACTN</name>
<reference evidence="2 3" key="1">
    <citation type="submission" date="2023-05" db="EMBL/GenBank/DDBJ databases">
        <title>Draft genome sequence of Streptomyces sp. B-S-A12 isolated from a cave soil in Thailand.</title>
        <authorList>
            <person name="Chamroensaksri N."/>
            <person name="Muangham S."/>
        </authorList>
    </citation>
    <scope>NUCLEOTIDE SEQUENCE [LARGE SCALE GENOMIC DNA]</scope>
    <source>
        <strain evidence="2 3">B-S-A12</strain>
    </source>
</reference>
<keyword evidence="3" id="KW-1185">Reference proteome</keyword>
<proteinExistence type="predicted"/>
<feature type="transmembrane region" description="Helical" evidence="1">
    <location>
        <begin position="99"/>
        <end position="119"/>
    </location>
</feature>
<gene>
    <name evidence="2" type="ORF">QIT00_22025</name>
</gene>
<protein>
    <recommendedName>
        <fullName evidence="4">Integral membrane protein</fullName>
    </recommendedName>
</protein>
<keyword evidence="1" id="KW-0812">Transmembrane</keyword>